<dbReference type="InterPro" id="IPR011004">
    <property type="entry name" value="Trimer_LpxA-like_sf"/>
</dbReference>
<dbReference type="EMBL" id="UFTD01000001">
    <property type="protein sequence ID" value="SSZ38976.1"/>
    <property type="molecule type" value="Genomic_DNA"/>
</dbReference>
<dbReference type="Proteomes" id="UP000253846">
    <property type="component" value="Unassembled WGS sequence"/>
</dbReference>
<dbReference type="RefSeq" id="WP_114647956.1">
    <property type="nucleotide sequence ID" value="NZ_UFTD01000001.1"/>
</dbReference>
<reference evidence="1 2" key="1">
    <citation type="submission" date="2018-06" db="EMBL/GenBank/DDBJ databases">
        <authorList>
            <consortium name="Pathogen Informatics"/>
            <person name="Doyle S."/>
        </authorList>
    </citation>
    <scope>NUCLEOTIDE SEQUENCE [LARGE SCALE GENOMIC DNA]</scope>
    <source>
        <strain evidence="1 2">NCTC12860</strain>
    </source>
</reference>
<keyword evidence="1" id="KW-0808">Transferase</keyword>
<dbReference type="AlphaFoldDB" id="A0A336N9E0"/>
<accession>A0A336N9E0</accession>
<proteinExistence type="predicted"/>
<protein>
    <submittedName>
        <fullName evidence="1">UDP-3-O-[3-hydroxymyristoyl] glucosamine N-acyltransferase</fullName>
    </submittedName>
</protein>
<dbReference type="GO" id="GO:0016746">
    <property type="term" value="F:acyltransferase activity"/>
    <property type="evidence" value="ECO:0007669"/>
    <property type="project" value="UniProtKB-KW"/>
</dbReference>
<sequence>MQKKFALTNETRVFGKHVLYRIKALKDFSDIKAGTLGGFIEKEDNLSHDGNCWVYDAALVFKNGHVYENARFFGNAVTCGHIYGHARVYDNAIVAGYIYDNAHVYGNAVISDNSHVYGNARVYGKAIIYDNAYVYDNARVYENARIANNVHVFENANIHGIAVIRENVGGSTKIKTYTERLSPYGELEIVYVSPKIKQHK</sequence>
<name>A0A336N9E0_BARGR</name>
<keyword evidence="1" id="KW-0012">Acyltransferase</keyword>
<dbReference type="SUPFAM" id="SSF51161">
    <property type="entry name" value="Trimeric LpxA-like enzymes"/>
    <property type="match status" value="1"/>
</dbReference>
<dbReference type="Pfam" id="PF18836">
    <property type="entry name" value="B_solenoid_ydck"/>
    <property type="match status" value="2"/>
</dbReference>
<gene>
    <name evidence="1" type="ORF">NCTC12860_00163</name>
</gene>
<dbReference type="Gene3D" id="2.160.10.10">
    <property type="entry name" value="Hexapeptide repeat proteins"/>
    <property type="match status" value="1"/>
</dbReference>
<evidence type="ECO:0000313" key="2">
    <source>
        <dbReference type="Proteomes" id="UP000253846"/>
    </source>
</evidence>
<organism evidence="1 2">
    <name type="scientific">Bartonella grahamii</name>
    <dbReference type="NCBI Taxonomy" id="33045"/>
    <lineage>
        <taxon>Bacteria</taxon>
        <taxon>Pseudomonadati</taxon>
        <taxon>Pseudomonadota</taxon>
        <taxon>Alphaproteobacteria</taxon>
        <taxon>Hyphomicrobiales</taxon>
        <taxon>Bartonellaceae</taxon>
        <taxon>Bartonella</taxon>
    </lineage>
</organism>
<evidence type="ECO:0000313" key="1">
    <source>
        <dbReference type="EMBL" id="SSZ38976.1"/>
    </source>
</evidence>
<dbReference type="InterPro" id="IPR040831">
    <property type="entry name" value="B_solenoid_ydck_rpt"/>
</dbReference>